<evidence type="ECO:0000256" key="3">
    <source>
        <dbReference type="SAM" id="MobiDB-lite"/>
    </source>
</evidence>
<dbReference type="PANTHER" id="PTHR15261:SF4">
    <property type="entry name" value="THROMBOSPONDIN-TYPE LAMININ G DOMAIN AND EAR REPEAT-CONTAINING PROTEIN"/>
    <property type="match status" value="1"/>
</dbReference>
<feature type="region of interest" description="Disordered" evidence="3">
    <location>
        <begin position="1611"/>
        <end position="1663"/>
    </location>
</feature>
<feature type="compositionally biased region" description="Acidic residues" evidence="3">
    <location>
        <begin position="2107"/>
        <end position="2117"/>
    </location>
</feature>
<proteinExistence type="predicted"/>
<feature type="region of interest" description="Disordered" evidence="3">
    <location>
        <begin position="1876"/>
        <end position="2012"/>
    </location>
</feature>
<feature type="compositionally biased region" description="Polar residues" evidence="3">
    <location>
        <begin position="2712"/>
        <end position="2723"/>
    </location>
</feature>
<feature type="region of interest" description="Disordered" evidence="3">
    <location>
        <begin position="2288"/>
        <end position="2317"/>
    </location>
</feature>
<organism evidence="5 6">
    <name type="scientific">Petrolisthes manimaculis</name>
    <dbReference type="NCBI Taxonomy" id="1843537"/>
    <lineage>
        <taxon>Eukaryota</taxon>
        <taxon>Metazoa</taxon>
        <taxon>Ecdysozoa</taxon>
        <taxon>Arthropoda</taxon>
        <taxon>Crustacea</taxon>
        <taxon>Multicrustacea</taxon>
        <taxon>Malacostraca</taxon>
        <taxon>Eumalacostraca</taxon>
        <taxon>Eucarida</taxon>
        <taxon>Decapoda</taxon>
        <taxon>Pleocyemata</taxon>
        <taxon>Anomura</taxon>
        <taxon>Galatheoidea</taxon>
        <taxon>Porcellanidae</taxon>
        <taxon>Petrolisthes</taxon>
    </lineage>
</organism>
<comment type="caution">
    <text evidence="5">The sequence shown here is derived from an EMBL/GenBank/DDBJ whole genome shotgun (WGS) entry which is preliminary data.</text>
</comment>
<gene>
    <name evidence="5" type="ORF">Pmani_013163</name>
</gene>
<keyword evidence="2" id="KW-0677">Repeat</keyword>
<feature type="region of interest" description="Disordered" evidence="3">
    <location>
        <begin position="2105"/>
        <end position="2145"/>
    </location>
</feature>
<dbReference type="InterPro" id="IPR009039">
    <property type="entry name" value="EAR"/>
</dbReference>
<evidence type="ECO:0000256" key="2">
    <source>
        <dbReference type="ARBA" id="ARBA00022737"/>
    </source>
</evidence>
<feature type="compositionally biased region" description="Polar residues" evidence="3">
    <location>
        <begin position="1923"/>
        <end position="1961"/>
    </location>
</feature>
<reference evidence="5" key="1">
    <citation type="submission" date="2023-11" db="EMBL/GenBank/DDBJ databases">
        <title>Genome assemblies of two species of porcelain crab, Petrolisthes cinctipes and Petrolisthes manimaculis (Anomura: Porcellanidae).</title>
        <authorList>
            <person name="Angst P."/>
        </authorList>
    </citation>
    <scope>NUCLEOTIDE SEQUENCE</scope>
    <source>
        <strain evidence="5">PB745_02</strain>
        <tissue evidence="5">Gill</tissue>
    </source>
</reference>
<feature type="compositionally biased region" description="Polar residues" evidence="3">
    <location>
        <begin position="1883"/>
        <end position="1897"/>
    </location>
</feature>
<feature type="chain" id="PRO_5042216513" evidence="4">
    <location>
        <begin position="26"/>
        <end position="3376"/>
    </location>
</feature>
<evidence type="ECO:0000313" key="6">
    <source>
        <dbReference type="Proteomes" id="UP001292094"/>
    </source>
</evidence>
<dbReference type="PROSITE" id="PS50912">
    <property type="entry name" value="EAR"/>
    <property type="match status" value="1"/>
</dbReference>
<name>A0AAE1UDX1_9EUCA</name>
<feature type="compositionally biased region" description="Basic and acidic residues" evidence="3">
    <location>
        <begin position="2293"/>
        <end position="2304"/>
    </location>
</feature>
<feature type="compositionally biased region" description="Basic and acidic residues" evidence="3">
    <location>
        <begin position="1900"/>
        <end position="1912"/>
    </location>
</feature>
<dbReference type="EMBL" id="JAWZYT010001099">
    <property type="protein sequence ID" value="KAK4315620.1"/>
    <property type="molecule type" value="Genomic_DNA"/>
</dbReference>
<protein>
    <submittedName>
        <fullName evidence="5">Uncharacterized protein</fullName>
    </submittedName>
</protein>
<feature type="compositionally biased region" description="Polar residues" evidence="3">
    <location>
        <begin position="1638"/>
        <end position="1648"/>
    </location>
</feature>
<dbReference type="GO" id="GO:0007165">
    <property type="term" value="P:signal transduction"/>
    <property type="evidence" value="ECO:0007669"/>
    <property type="project" value="TreeGrafter"/>
</dbReference>
<evidence type="ECO:0000256" key="4">
    <source>
        <dbReference type="SAM" id="SignalP"/>
    </source>
</evidence>
<keyword evidence="6" id="KW-1185">Reference proteome</keyword>
<feature type="signal peptide" evidence="4">
    <location>
        <begin position="1"/>
        <end position="25"/>
    </location>
</feature>
<evidence type="ECO:0000313" key="5">
    <source>
        <dbReference type="EMBL" id="KAK4315620.1"/>
    </source>
</evidence>
<evidence type="ECO:0000256" key="1">
    <source>
        <dbReference type="ARBA" id="ARBA00022729"/>
    </source>
</evidence>
<sequence>MTRSLVAPLTWWLLVLVLVVTFCSSITTTTTTAIQDARPWNDSIPVVRIPRNPNPYYEAEYIDGDAEGDYYEDVVEEYDGVSEAESRRRSNTVINVWNSIKRYFTGDTTVEDDSSAEFKNRLKERYQHLVATYTPNHNDDYPGAVVLRASTRTDYMDYGEAESESEETPEEYDYYEELVYEDGPEFERLGVSFRSTQPHGGHGGVGVLRDISGVPSSESEGAGRGIRLAQWHGRLIILFLSTHLDITLAAVQLHTLKVSWTRGLPNKGQCELHVTPDDLLLLVCVSQGAQRSDKWGAAGQGGAEGGVYLVRESALGQGPLALELVHTVATSSPSHSHMWTQEGEVWLVVTEGAVVLDSKNDTTKRVALTYHTNSQLYRWTGHYFDQAGQLPAASPRHAHHFTISRYHFLALACYTNNLGQHNIDSQVFRYEGSHRHGHYVPYQNIPTRGARHFHSFTLVLRNSHTLSSTPTSTPSVSTFLAVANFCEDRSDGGCNPHTSSAIYRYRLGKFVLFQEIRTYHALQWISVKSGRGVVVLALASSSEGVKFYEYSGWRFLLSKVQPSPESSFQPLSSGVTSLATISWSGSVLLGVSNGESKKMLGQPSIYSLSFTRDNSVQEFTTMLLKSCRDLLAKIKGQNVDDLRRKISGGRTNPGPLVFHSNVTIVGHLLVKGESKATRVYRRWRNEWFPGRSEESEPVWEAVEQEADRAISRLANTVPITGTPTWPADLSFSHLASLGTVNVSSVGELWTQRVNGREVLANPSLLIPITGRLFLPLVQFSRVVLQVSLVERLNGKTLNSFVTLSGQHTINGAITFLGQVSASQVTSLSQVVDTVQVHPNSILLTSRTHQIHAGSVTCVGPLMVEGNLIVHSFNGINISQLFPRLVLNGTSANITGKLQVVGDVVYRGNLEATISGLDTVNPLRTDVTTDQVVTGAHILGMAAWARLGMSASGRMNSINVRDQLFVNAARNTYTVSDATFNRLLTEALTVTTSLNTITVTGGELDVLKHEGNQVVSSVKTFRVISLLHEHRKPHYATPGRLRRMSRLRDELCDVEQVNSNSGAIAVLEALRSVTASEDLLSFLYTLKPGLMTLPRPQIKLLTRLLQDVPCAFTLVDPEEGYLVYDILTEWKKVGSSAMAELDLTREDLTTLTLNLQDFRRNATVRLANQRVRWQEVFTIFNDATRNIASYDVSLGILDSMKFLFGESTSWRTNRRGSNGESCRDMCGHKISDYGEHHDNDHRHDLHFTMERSSYNITGGNEVNTESEYNHNELRSSHKWTGHNEDHFKTEYNHNSGRTRCTRAASLVRGVVKRIGRYPDLLASVGQAIGRLGTQLVTSVVEHDLGRVLLLLERNQDLYNALNASIQCGVEVLEVGDQEVLALLHSYERELKRMADYTFLENDYDADSLLLSSDGSSKDLQSNTHTSSTVNKTTGVLVSGGKVVLDGNMAEGGNQFGKSIAEKNKLMEANQPDGVIDTLGTISVGNGDRKGVTGAGAGSFLLSLPRANDPISLGKTLQTSAAMEEIESFISVLQGYIGDVKSEGDLQTLVAKWDEVALAARIESIERIMLENTATVNDGVEQRLTLLHQLMDEILTRFIDLGTVTISSTTNTVTTPTTTTTTTPTTTTLVGTSDLSSTTASTPSKNVTTFTSSDTMPSTSAPPPPKLPISTPGVTSEDNSFVLKTDPTSTSEVFGNIHPRSKIENDQTTTSRINSLNERIETTTEYTENETSAEMMEAETELPKGYEEKSTGYQNLQINDTKLVTDGEPILKPRLTTEEPKSSGLVTDEEPIAPRLKTPEPKSSRLITEESIPPSMTTLEPLAHGEETGVTNLVTEQIPITPITMVEEAEVSPLIHTDETLTSRLVTAEEVYMTELNYEKEHSTSRMSSRTEPSGQSLVTEELPKTDLVTEEKPATSMLTEDESTTPLLTTEVESSTMLNNEETSASEVRSDESPTVSPTQWTKEPEWEGRAAQPRHRSGEQEAETATSGQTPDDTTAPNSNYETTPEQTSITEGITETYIENNTRASPYLENASTTSFTSSTTGSSPMENTTQEFDSGWLSRNLSDKLFNFSSKVSDLFSSGGWKQKRHAPEIYNSPQLEEPLLELPESNEESGENETDIPIWSGQSEPQDQLDISEGDSPHLESSMTASLTVIPSDDLSIGTKELPSTNTIVDVVSPALTIGKLNAPYYPKTKSSITDSRSLSLTPLEKTVEITRPILVTRINCIPCSIVVPSITTYAVPQTVLILPSTDLIETIFTSDDEVTLSESSENLQNLHYGTNPLYNGVSTASNVNDDEKVPGEEGKEWSAASQENVSEKSEMEYLQSQIKTVSTQDLARKKRSPDSRQRPYITAAHTAHETLSWSNRMFILPNKVVSLPWKSTSLVEGINDLTLYVVETCSKSQVNYETKVTDVSLTFEITPTDSVTQTTTCDTDGSRTLPSGVAEYYTTVTTQLQYFTAYIDCTSCIFVYPASYDPFKNDPSIDYSSTTPCFTTSTRYLPKPYTSKSHYTSYVTDVVASFSSVRQTPPTYIYPLYTTTKYPTSPLTLPPPLTCHDIPYKYLQLDNLLALWAKLQKAEGFLRMVAKTPDTLRIGQETENIYVSALLLEASNEMKSTVWKFLNETIDTVEELDFGKIEERAVKYLTAMSFGIKSELAFSEEVIREIVYPKILATEAKDRMVLVEDCLRKIYFEKYHQKQSTLESILTSAESSKFTLPGNRQTSTYSSLIPPEGKTTTGDSLAPKVTRGYDVSPRDLNTSTTNATTLNTKKSTTAFHFERNEDITTKYSTNAASTTHASPPLIKPRMSSPAYTTTAAATTTPRYPVHTSSYGSWVLGRISGYRLEDLAHLATPQMPGRLDALVFIIANMDRLRNLEFGGNVVVEVVNGVDVRRLARHGVLLSSTSLAAQLSFSIAVRGSVATRGQVSVRSTINGVDLVVFKRSVVLISASSVQVITTPITFTKLAAQSVNCYSCRVLGVDLEDLVLRGSDAVITGKKIFRNVNVREGVVTISNLHLHYINNINITELFHHSLRTTSDEVQVLSGEMQLTTLVVIGDLTTRGITLPTPPPAAPRIIFLHRRVSLCGPLAERVVWLNRESVITGGLVLGGQVSVDTLTFTNTFDGVASVRYDHGWLLKTTPQTINTSVTLAHLNSAHVTLQPGVRVQGVDLALLLQSSFMLSSGSVQHLSVVRFMGRVWSSRVDVQGRVQGLKLSQQAILRDASNVVFTATKSFASSVHISGTLDPNPVDLSALCGTLVEFENLKIVGNVNFLGAVTAGVVHIDEHVIHGGAGVGYWLVDRDVVLENSFTFADVQMSRLTTRTVNGVDLRRVWATCLKKECEGSQTVTGLYTVTTMTITTVLTSNIHVSMKRKTQEFIMMKDD</sequence>
<feature type="region of interest" description="Disordered" evidence="3">
    <location>
        <begin position="2712"/>
        <end position="2758"/>
    </location>
</feature>
<feature type="region of interest" description="Disordered" evidence="3">
    <location>
        <begin position="2025"/>
        <end position="2053"/>
    </location>
</feature>
<dbReference type="PANTHER" id="PTHR15261">
    <property type="entry name" value="THROMBOSPONDIN-TYPE LAMININ G DOMAIN AND EAR REPEAT-CONTAINING"/>
    <property type="match status" value="1"/>
</dbReference>
<accession>A0AAE1UDX1</accession>
<dbReference type="Proteomes" id="UP001292094">
    <property type="component" value="Unassembled WGS sequence"/>
</dbReference>
<feature type="compositionally biased region" description="Low complexity" evidence="3">
    <location>
        <begin position="2033"/>
        <end position="2045"/>
    </location>
</feature>
<feature type="compositionally biased region" description="Polar residues" evidence="3">
    <location>
        <begin position="1983"/>
        <end position="2012"/>
    </location>
</feature>
<keyword evidence="1 4" id="KW-0732">Signal</keyword>
<feature type="compositionally biased region" description="Low complexity" evidence="3">
    <location>
        <begin position="1611"/>
        <end position="1637"/>
    </location>
</feature>